<dbReference type="KEGG" id="psco:LY89DRAFT_630357"/>
<dbReference type="Pfam" id="PF16455">
    <property type="entry name" value="UBD"/>
    <property type="match status" value="1"/>
</dbReference>
<evidence type="ECO:0000259" key="2">
    <source>
        <dbReference type="PROSITE" id="PS50053"/>
    </source>
</evidence>
<dbReference type="InParanoid" id="A0A132B6B6"/>
<feature type="region of interest" description="Disordered" evidence="1">
    <location>
        <begin position="1"/>
        <end position="73"/>
    </location>
</feature>
<evidence type="ECO:0000256" key="1">
    <source>
        <dbReference type="SAM" id="MobiDB-lite"/>
    </source>
</evidence>
<dbReference type="AlphaFoldDB" id="A0A132B6B6"/>
<dbReference type="RefSeq" id="XP_018062303.1">
    <property type="nucleotide sequence ID" value="XM_018211238.1"/>
</dbReference>
<evidence type="ECO:0000313" key="3">
    <source>
        <dbReference type="EMBL" id="KUJ07948.1"/>
    </source>
</evidence>
<dbReference type="SUPFAM" id="SSF54236">
    <property type="entry name" value="Ubiquitin-like"/>
    <property type="match status" value="1"/>
</dbReference>
<dbReference type="InterPro" id="IPR032752">
    <property type="entry name" value="DC-UbP/UBTD2_N"/>
</dbReference>
<dbReference type="OrthoDB" id="1640476at2759"/>
<dbReference type="InterPro" id="IPR000626">
    <property type="entry name" value="Ubiquitin-like_dom"/>
</dbReference>
<dbReference type="PANTHER" id="PTHR13609">
    <property type="entry name" value="UBIQUITIN DOMAIN CONTAINING 1 PROTEIN-RELATED"/>
    <property type="match status" value="1"/>
</dbReference>
<sequence length="290" mass="31628">MGCCASTPSNASPYPQQANSSSRAITSSQPQSQAALPRPSTNASNHSHRPHPQRARDLTSHPSQPLKLHTWTSKNKTWTPQDLDRERTEFFDTRVTGRAEIWQALKATLEVLWNGGDPGDNDGGLATAQMILDAAGITIPSGDLAGGVYDAFGNHYSLPEHIVANPANLTVAPPADDDDDKTGDEGSEIADEETIIRRREEKGKGVLNEADLVEIRAKLSDRESQPLRIIISKQDSVRLVMQKLFDASDLQSPRYIKIAYMGKILKEGQTLQAQGWKEGHVVNALVFGGT</sequence>
<dbReference type="InterPro" id="IPR029071">
    <property type="entry name" value="Ubiquitin-like_domsf"/>
</dbReference>
<protein>
    <recommendedName>
        <fullName evidence="2">Ubiquitin-like domain-containing protein</fullName>
    </recommendedName>
</protein>
<dbReference type="Proteomes" id="UP000070700">
    <property type="component" value="Unassembled WGS sequence"/>
</dbReference>
<dbReference type="EMBL" id="KQ947437">
    <property type="protein sequence ID" value="KUJ07948.1"/>
    <property type="molecule type" value="Genomic_DNA"/>
</dbReference>
<feature type="domain" description="Ubiquitin-like" evidence="2">
    <location>
        <begin position="213"/>
        <end position="286"/>
    </location>
</feature>
<organism evidence="3 4">
    <name type="scientific">Mollisia scopiformis</name>
    <name type="common">Conifer needle endophyte fungus</name>
    <name type="synonym">Phialocephala scopiformis</name>
    <dbReference type="NCBI Taxonomy" id="149040"/>
    <lineage>
        <taxon>Eukaryota</taxon>
        <taxon>Fungi</taxon>
        <taxon>Dikarya</taxon>
        <taxon>Ascomycota</taxon>
        <taxon>Pezizomycotina</taxon>
        <taxon>Leotiomycetes</taxon>
        <taxon>Helotiales</taxon>
        <taxon>Mollisiaceae</taxon>
        <taxon>Mollisia</taxon>
    </lineage>
</organism>
<feature type="compositionally biased region" description="Polar residues" evidence="1">
    <location>
        <begin position="1"/>
        <end position="45"/>
    </location>
</feature>
<dbReference type="InterPro" id="IPR038169">
    <property type="entry name" value="DC-UbP/UBTD2_N_sf"/>
</dbReference>
<gene>
    <name evidence="3" type="ORF">LY89DRAFT_630357</name>
</gene>
<proteinExistence type="predicted"/>
<keyword evidence="4" id="KW-1185">Reference proteome</keyword>
<dbReference type="PROSITE" id="PS50053">
    <property type="entry name" value="UBIQUITIN_2"/>
    <property type="match status" value="1"/>
</dbReference>
<dbReference type="InterPro" id="IPR039869">
    <property type="entry name" value="UBTD1/2"/>
</dbReference>
<accession>A0A132B6B6</accession>
<dbReference type="GeneID" id="28820964"/>
<name>A0A132B6B6_MOLSC</name>
<dbReference type="Gene3D" id="1.20.225.20">
    <property type="entry name" value="Ub domain-containing protein, DC-UbP/UBTD2, N-terminal domain"/>
    <property type="match status" value="1"/>
</dbReference>
<feature type="region of interest" description="Disordered" evidence="1">
    <location>
        <begin position="172"/>
        <end position="191"/>
    </location>
</feature>
<dbReference type="Gene3D" id="3.10.20.90">
    <property type="entry name" value="Phosphatidylinositol 3-kinase Catalytic Subunit, Chain A, domain 1"/>
    <property type="match status" value="1"/>
</dbReference>
<feature type="compositionally biased region" description="Acidic residues" evidence="1">
    <location>
        <begin position="175"/>
        <end position="191"/>
    </location>
</feature>
<reference evidence="3 4" key="1">
    <citation type="submission" date="2015-10" db="EMBL/GenBank/DDBJ databases">
        <title>Full genome of DAOMC 229536 Phialocephala scopiformis, a fungal endophyte of spruce producing the potent anti-insectan compound rugulosin.</title>
        <authorList>
            <consortium name="DOE Joint Genome Institute"/>
            <person name="Walker A.K."/>
            <person name="Frasz S.L."/>
            <person name="Seifert K.A."/>
            <person name="Miller J.D."/>
            <person name="Mondo S.J."/>
            <person name="Labutti K."/>
            <person name="Lipzen A."/>
            <person name="Dockter R."/>
            <person name="Kennedy M."/>
            <person name="Grigoriev I.V."/>
            <person name="Spatafora J.W."/>
        </authorList>
    </citation>
    <scope>NUCLEOTIDE SEQUENCE [LARGE SCALE GENOMIC DNA]</scope>
    <source>
        <strain evidence="3 4">CBS 120377</strain>
    </source>
</reference>
<evidence type="ECO:0000313" key="4">
    <source>
        <dbReference type="Proteomes" id="UP000070700"/>
    </source>
</evidence>